<evidence type="ECO:0000313" key="2">
    <source>
        <dbReference type="Proteomes" id="UP000324800"/>
    </source>
</evidence>
<dbReference type="EMBL" id="SNRW01013974">
    <property type="protein sequence ID" value="KAA6372010.1"/>
    <property type="molecule type" value="Genomic_DNA"/>
</dbReference>
<reference evidence="1 2" key="1">
    <citation type="submission" date="2019-03" db="EMBL/GenBank/DDBJ databases">
        <title>Single cell metagenomics reveals metabolic interactions within the superorganism composed of flagellate Streblomastix strix and complex community of Bacteroidetes bacteria on its surface.</title>
        <authorList>
            <person name="Treitli S.C."/>
            <person name="Kolisko M."/>
            <person name="Husnik F."/>
            <person name="Keeling P."/>
            <person name="Hampl V."/>
        </authorList>
    </citation>
    <scope>NUCLEOTIDE SEQUENCE [LARGE SCALE GENOMIC DNA]</scope>
    <source>
        <strain evidence="1">ST1C</strain>
    </source>
</reference>
<proteinExistence type="predicted"/>
<sequence length="137" mass="15414">MIAPVESPDETSTCSSSVGDVCSSKVKDASTKSDQLPFVYSITYKLYFDSLVIFVSEELGNSCDNLSNLSHYAPAAFDEVSFRFWYKIVYSYRFLTPRIMIIAHGLRQFPLRDALTVFDPDSSDLIVILPEVVYGSR</sequence>
<comment type="caution">
    <text evidence="1">The sequence shown here is derived from an EMBL/GenBank/DDBJ whole genome shotgun (WGS) entry which is preliminary data.</text>
</comment>
<protein>
    <submittedName>
        <fullName evidence="1">Uncharacterized protein</fullName>
    </submittedName>
</protein>
<evidence type="ECO:0000313" key="1">
    <source>
        <dbReference type="EMBL" id="KAA6372010.1"/>
    </source>
</evidence>
<dbReference type="Proteomes" id="UP000324800">
    <property type="component" value="Unassembled WGS sequence"/>
</dbReference>
<gene>
    <name evidence="1" type="ORF">EZS28_032463</name>
</gene>
<organism evidence="1 2">
    <name type="scientific">Streblomastix strix</name>
    <dbReference type="NCBI Taxonomy" id="222440"/>
    <lineage>
        <taxon>Eukaryota</taxon>
        <taxon>Metamonada</taxon>
        <taxon>Preaxostyla</taxon>
        <taxon>Oxymonadida</taxon>
        <taxon>Streblomastigidae</taxon>
        <taxon>Streblomastix</taxon>
    </lineage>
</organism>
<name>A0A5J4UPP8_9EUKA</name>
<dbReference type="AlphaFoldDB" id="A0A5J4UPP8"/>
<accession>A0A5J4UPP8</accession>